<evidence type="ECO:0000259" key="2">
    <source>
        <dbReference type="Pfam" id="PF01878"/>
    </source>
</evidence>
<organism evidence="3 4">
    <name type="scientific">Antrihabitans stalactiti</name>
    <dbReference type="NCBI Taxonomy" id="2584121"/>
    <lineage>
        <taxon>Bacteria</taxon>
        <taxon>Bacillati</taxon>
        <taxon>Actinomycetota</taxon>
        <taxon>Actinomycetes</taxon>
        <taxon>Mycobacteriales</taxon>
        <taxon>Nocardiaceae</taxon>
        <taxon>Antrihabitans</taxon>
    </lineage>
</organism>
<dbReference type="InterPro" id="IPR015947">
    <property type="entry name" value="PUA-like_sf"/>
</dbReference>
<accession>A0A848KFT4</accession>
<dbReference type="InterPro" id="IPR002740">
    <property type="entry name" value="EVE_domain"/>
</dbReference>
<dbReference type="SUPFAM" id="SSF88697">
    <property type="entry name" value="PUA domain-like"/>
    <property type="match status" value="1"/>
</dbReference>
<dbReference type="HAMAP" id="MF_00771">
    <property type="entry name" value="UPF0310"/>
    <property type="match status" value="1"/>
</dbReference>
<dbReference type="InterPro" id="IPR022996">
    <property type="entry name" value="UPF0310"/>
</dbReference>
<dbReference type="Proteomes" id="UP000535543">
    <property type="component" value="Unassembled WGS sequence"/>
</dbReference>
<dbReference type="Pfam" id="PF01878">
    <property type="entry name" value="EVE"/>
    <property type="match status" value="1"/>
</dbReference>
<gene>
    <name evidence="3" type="ORF">FGL95_13175</name>
</gene>
<evidence type="ECO:0000256" key="1">
    <source>
        <dbReference type="HAMAP-Rule" id="MF_00771"/>
    </source>
</evidence>
<feature type="domain" description="EVE" evidence="2">
    <location>
        <begin position="3"/>
        <end position="133"/>
    </location>
</feature>
<sequence>MPRYWLNVVSREHVRRGVELGIAQANHGNPTGMHRMTPGDGIVYYSPKERIRDGAPVKSFTAIGTIDDRAPWQADEGSFKPWRRAVSYRLDSHDVPIDDLRDRLELTSTPNWGIVLRRGLVELSEHDFELISDAMLSHA</sequence>
<reference evidence="3 4" key="1">
    <citation type="submission" date="2019-05" db="EMBL/GenBank/DDBJ databases">
        <authorList>
            <person name="Lee S.D."/>
        </authorList>
    </citation>
    <scope>NUCLEOTIDE SEQUENCE [LARGE SCALE GENOMIC DNA]</scope>
    <source>
        <strain evidence="3 4">YC2-7</strain>
    </source>
</reference>
<keyword evidence="4" id="KW-1185">Reference proteome</keyword>
<proteinExistence type="inferred from homology"/>
<dbReference type="Gene3D" id="3.10.590.10">
    <property type="entry name" value="ph1033 like domains"/>
    <property type="match status" value="1"/>
</dbReference>
<dbReference type="RefSeq" id="WP_169587450.1">
    <property type="nucleotide sequence ID" value="NZ_VCQU01000004.1"/>
</dbReference>
<comment type="similarity">
    <text evidence="1">Belongs to the UPF0310 family.</text>
</comment>
<dbReference type="CDD" id="cd21132">
    <property type="entry name" value="EVE-like"/>
    <property type="match status" value="1"/>
</dbReference>
<evidence type="ECO:0000313" key="4">
    <source>
        <dbReference type="Proteomes" id="UP000535543"/>
    </source>
</evidence>
<comment type="caution">
    <text evidence="3">The sequence shown here is derived from an EMBL/GenBank/DDBJ whole genome shotgun (WGS) entry which is preliminary data.</text>
</comment>
<dbReference type="NCBIfam" id="NF002616">
    <property type="entry name" value="PRK02268.1-2"/>
    <property type="match status" value="1"/>
</dbReference>
<reference evidence="3 4" key="2">
    <citation type="submission" date="2020-06" db="EMBL/GenBank/DDBJ databases">
        <title>Antribacter stalactiti gen. nov., sp. nov., a new member of the family Nacardiaceae isolated from a cave.</title>
        <authorList>
            <person name="Kim I.S."/>
        </authorList>
    </citation>
    <scope>NUCLEOTIDE SEQUENCE [LARGE SCALE GENOMIC DNA]</scope>
    <source>
        <strain evidence="3 4">YC2-7</strain>
    </source>
</reference>
<evidence type="ECO:0000313" key="3">
    <source>
        <dbReference type="EMBL" id="NMN95984.1"/>
    </source>
</evidence>
<protein>
    <recommendedName>
        <fullName evidence="1">UPF0310 protein FGL95_13175</fullName>
    </recommendedName>
</protein>
<name>A0A848KFT4_9NOCA</name>
<dbReference type="AlphaFoldDB" id="A0A848KFT4"/>
<dbReference type="EMBL" id="VCQU01000004">
    <property type="protein sequence ID" value="NMN95984.1"/>
    <property type="molecule type" value="Genomic_DNA"/>
</dbReference>